<feature type="transmembrane region" description="Helical" evidence="5">
    <location>
        <begin position="218"/>
        <end position="244"/>
    </location>
</feature>
<dbReference type="EMBL" id="CAWUFR010000999">
    <property type="protein sequence ID" value="CAK6982361.1"/>
    <property type="molecule type" value="Genomic_DNA"/>
</dbReference>
<evidence type="ECO:0000256" key="4">
    <source>
        <dbReference type="ARBA" id="ARBA00023180"/>
    </source>
</evidence>
<sequence length="319" mass="35085">MVGCCLSYVLKHSAVLLLWAFLHDVEASSCDRIINKKVGDTVELSSCLPTEGVTLASWRYKDKKVVDMDIGDAKHPQFIGRVELNKDSSLTVRRLKTQDSGVYSFTSAVNDKQRPTVYITLQVHEIITKQPSLTVNSTWDASNASCTVVGKCSAASDSKVSYNWTVRGQTHSGSRLQYNIQPEDGDIEFTCTIFDAVSETSASHTVKCSNDTSTDQEYVIIFLGVAAGSSLMLIMVAVGIAVCVRRRKQRRAGSDSNDLTVYADITDVAPPDRTITMKPSSLYDTIDNRTNAFTPATVYDKIQFNRMGNSSVSPYQEVS</sequence>
<accession>A0AAV1QE85</accession>
<dbReference type="SUPFAM" id="SSF48726">
    <property type="entry name" value="Immunoglobulin"/>
    <property type="match status" value="1"/>
</dbReference>
<dbReference type="InterPro" id="IPR015631">
    <property type="entry name" value="CD2/SLAM_rcpt"/>
</dbReference>
<evidence type="ECO:0000256" key="3">
    <source>
        <dbReference type="ARBA" id="ARBA00023136"/>
    </source>
</evidence>
<gene>
    <name evidence="8" type="ORF">FSCOSCO3_A003038</name>
</gene>
<dbReference type="InterPro" id="IPR007110">
    <property type="entry name" value="Ig-like_dom"/>
</dbReference>
<name>A0AAV1QE85_SCOSC</name>
<keyword evidence="4" id="KW-0325">Glycoprotein</keyword>
<keyword evidence="2 6" id="KW-0732">Signal</keyword>
<evidence type="ECO:0000256" key="6">
    <source>
        <dbReference type="SAM" id="SignalP"/>
    </source>
</evidence>
<evidence type="ECO:0000313" key="9">
    <source>
        <dbReference type="Proteomes" id="UP001314229"/>
    </source>
</evidence>
<reference evidence="8 9" key="1">
    <citation type="submission" date="2024-01" db="EMBL/GenBank/DDBJ databases">
        <authorList>
            <person name="Alioto T."/>
            <person name="Alioto T."/>
            <person name="Gomez Garrido J."/>
        </authorList>
    </citation>
    <scope>NUCLEOTIDE SEQUENCE [LARGE SCALE GENOMIC DNA]</scope>
</reference>
<evidence type="ECO:0000256" key="2">
    <source>
        <dbReference type="ARBA" id="ARBA00022729"/>
    </source>
</evidence>
<feature type="chain" id="PRO_5043460722" evidence="6">
    <location>
        <begin position="28"/>
        <end position="319"/>
    </location>
</feature>
<proteinExistence type="predicted"/>
<protein>
    <submittedName>
        <fullName evidence="8">SLAM family member 8 isoform X3</fullName>
    </submittedName>
</protein>
<dbReference type="AlphaFoldDB" id="A0AAV1QE85"/>
<dbReference type="Proteomes" id="UP001314229">
    <property type="component" value="Unassembled WGS sequence"/>
</dbReference>
<feature type="domain" description="Ig-like" evidence="7">
    <location>
        <begin position="115"/>
        <end position="207"/>
    </location>
</feature>
<dbReference type="InterPro" id="IPR013783">
    <property type="entry name" value="Ig-like_fold"/>
</dbReference>
<dbReference type="InterPro" id="IPR036179">
    <property type="entry name" value="Ig-like_dom_sf"/>
</dbReference>
<evidence type="ECO:0000313" key="8">
    <source>
        <dbReference type="EMBL" id="CAK6982361.1"/>
    </source>
</evidence>
<evidence type="ECO:0000256" key="1">
    <source>
        <dbReference type="ARBA" id="ARBA00004370"/>
    </source>
</evidence>
<evidence type="ECO:0000259" key="7">
    <source>
        <dbReference type="PROSITE" id="PS50835"/>
    </source>
</evidence>
<comment type="caution">
    <text evidence="8">The sequence shown here is derived from an EMBL/GenBank/DDBJ whole genome shotgun (WGS) entry which is preliminary data.</text>
</comment>
<dbReference type="PROSITE" id="PS50835">
    <property type="entry name" value="IG_LIKE"/>
    <property type="match status" value="1"/>
</dbReference>
<dbReference type="GO" id="GO:0016020">
    <property type="term" value="C:membrane"/>
    <property type="evidence" value="ECO:0007669"/>
    <property type="project" value="UniProtKB-SubCell"/>
</dbReference>
<comment type="subcellular location">
    <subcellularLocation>
        <location evidence="1">Membrane</location>
    </subcellularLocation>
</comment>
<keyword evidence="5" id="KW-1133">Transmembrane helix</keyword>
<keyword evidence="9" id="KW-1185">Reference proteome</keyword>
<dbReference type="PANTHER" id="PTHR12080:SF48">
    <property type="entry name" value="IMMUNOGLOBULIN SUBTYPE DOMAIN-CONTAINING PROTEIN"/>
    <property type="match status" value="1"/>
</dbReference>
<organism evidence="8 9">
    <name type="scientific">Scomber scombrus</name>
    <name type="common">Atlantic mackerel</name>
    <name type="synonym">Scomber vernalis</name>
    <dbReference type="NCBI Taxonomy" id="13677"/>
    <lineage>
        <taxon>Eukaryota</taxon>
        <taxon>Metazoa</taxon>
        <taxon>Chordata</taxon>
        <taxon>Craniata</taxon>
        <taxon>Vertebrata</taxon>
        <taxon>Euteleostomi</taxon>
        <taxon>Actinopterygii</taxon>
        <taxon>Neopterygii</taxon>
        <taxon>Teleostei</taxon>
        <taxon>Neoteleostei</taxon>
        <taxon>Acanthomorphata</taxon>
        <taxon>Pelagiaria</taxon>
        <taxon>Scombriformes</taxon>
        <taxon>Scombridae</taxon>
        <taxon>Scomber</taxon>
    </lineage>
</organism>
<keyword evidence="5" id="KW-0812">Transmembrane</keyword>
<keyword evidence="3 5" id="KW-0472">Membrane</keyword>
<dbReference type="Gene3D" id="2.60.40.10">
    <property type="entry name" value="Immunoglobulins"/>
    <property type="match status" value="2"/>
</dbReference>
<evidence type="ECO:0000256" key="5">
    <source>
        <dbReference type="SAM" id="Phobius"/>
    </source>
</evidence>
<feature type="signal peptide" evidence="6">
    <location>
        <begin position="1"/>
        <end position="27"/>
    </location>
</feature>
<dbReference type="PANTHER" id="PTHR12080">
    <property type="entry name" value="SIGNALING LYMPHOCYTIC ACTIVATION MOLECULE"/>
    <property type="match status" value="1"/>
</dbReference>